<organism evidence="8 9">
    <name type="scientific">Ustilago trichophora</name>
    <dbReference type="NCBI Taxonomy" id="86804"/>
    <lineage>
        <taxon>Eukaryota</taxon>
        <taxon>Fungi</taxon>
        <taxon>Dikarya</taxon>
        <taxon>Basidiomycota</taxon>
        <taxon>Ustilaginomycotina</taxon>
        <taxon>Ustilaginomycetes</taxon>
        <taxon>Ustilaginales</taxon>
        <taxon>Ustilaginaceae</taxon>
        <taxon>Ustilago</taxon>
    </lineage>
</organism>
<dbReference type="PANTHER" id="PTHR12300">
    <property type="entry name" value="HVA22-LIKE PROTEINS"/>
    <property type="match status" value="1"/>
</dbReference>
<dbReference type="InterPro" id="IPR004345">
    <property type="entry name" value="TB2_DP1_HVA22"/>
</dbReference>
<evidence type="ECO:0000256" key="2">
    <source>
        <dbReference type="ARBA" id="ARBA00008573"/>
    </source>
</evidence>
<protein>
    <recommendedName>
        <fullName evidence="6">Protein YOP1</fullName>
    </recommendedName>
</protein>
<dbReference type="EMBL" id="OOIN01000034">
    <property type="protein sequence ID" value="SPO30618.1"/>
    <property type="molecule type" value="Genomic_DNA"/>
</dbReference>
<sequence>MALLILHLPTLALNATATLLYPLYSSYKAVTSPSTTLAEMETWLVYWSVFACFSLFESLFGFLWTWLPFYYELRLLFNIWLVAPQTRGATYIYTNHLHPFLQSNQEQIDNWVEEGKHALRGKVDAALGGLWSASLGSSSNADVGQTSAPPGKEARHKPPGVGNAPAPPTQHNPAQAPLSMFGNLIKQYAPVAIASAKTFLESKAPPPTTNAYNIPTGNGNREEAMQRRRQLESQLAALDASGVPSSTSSSSNDSDDNQPPVVTMIHPKNPRSSFGSANAANAQGSLRNRVVSAGRQTVKAGQAMGESYDLLDQQDLGPHPGQGSPARGGGGRGWIPWSPKGDH</sequence>
<dbReference type="Pfam" id="PF03134">
    <property type="entry name" value="TB2_DP1_HVA22"/>
    <property type="match status" value="1"/>
</dbReference>
<evidence type="ECO:0000313" key="9">
    <source>
        <dbReference type="Proteomes" id="UP000324022"/>
    </source>
</evidence>
<comment type="similarity">
    <text evidence="2 6">Belongs to the DP1 family.</text>
</comment>
<keyword evidence="9" id="KW-1185">Reference proteome</keyword>
<feature type="transmembrane region" description="Helical" evidence="6">
    <location>
        <begin position="44"/>
        <end position="67"/>
    </location>
</feature>
<evidence type="ECO:0000313" key="8">
    <source>
        <dbReference type="EMBL" id="SPO30618.1"/>
    </source>
</evidence>
<keyword evidence="4 6" id="KW-1133">Transmembrane helix</keyword>
<feature type="region of interest" description="Disordered" evidence="7">
    <location>
        <begin position="303"/>
        <end position="343"/>
    </location>
</feature>
<dbReference type="GO" id="GO:0016020">
    <property type="term" value="C:membrane"/>
    <property type="evidence" value="ECO:0007669"/>
    <property type="project" value="UniProtKB-SubCell"/>
</dbReference>
<dbReference type="AlphaFoldDB" id="A0A5C3EJ73"/>
<keyword evidence="3 6" id="KW-0812">Transmembrane</keyword>
<dbReference type="PANTHER" id="PTHR12300:SF161">
    <property type="entry name" value="RECEPTOR EXPRESSION-ENHANCING PROTEIN"/>
    <property type="match status" value="1"/>
</dbReference>
<feature type="region of interest" description="Disordered" evidence="7">
    <location>
        <begin position="202"/>
        <end position="278"/>
    </location>
</feature>
<feature type="compositionally biased region" description="Basic and acidic residues" evidence="7">
    <location>
        <begin position="220"/>
        <end position="231"/>
    </location>
</feature>
<accession>A0A5C3EJ73</accession>
<evidence type="ECO:0000256" key="4">
    <source>
        <dbReference type="ARBA" id="ARBA00022989"/>
    </source>
</evidence>
<comment type="subcellular location">
    <subcellularLocation>
        <location evidence="1 6">Membrane</location>
        <topology evidence="1 6">Multi-pass membrane protein</topology>
    </subcellularLocation>
</comment>
<comment type="caution">
    <text evidence="6">Lacks conserved residue(s) required for the propagation of feature annotation.</text>
</comment>
<evidence type="ECO:0000256" key="3">
    <source>
        <dbReference type="ARBA" id="ARBA00022692"/>
    </source>
</evidence>
<dbReference type="Proteomes" id="UP000324022">
    <property type="component" value="Unassembled WGS sequence"/>
</dbReference>
<evidence type="ECO:0000256" key="5">
    <source>
        <dbReference type="ARBA" id="ARBA00023136"/>
    </source>
</evidence>
<feature type="region of interest" description="Disordered" evidence="7">
    <location>
        <begin position="137"/>
        <end position="176"/>
    </location>
</feature>
<gene>
    <name evidence="8" type="ORF">UTRI_05235</name>
</gene>
<reference evidence="8 9" key="1">
    <citation type="submission" date="2018-03" db="EMBL/GenBank/DDBJ databases">
        <authorList>
            <person name="Guldener U."/>
        </authorList>
    </citation>
    <scope>NUCLEOTIDE SEQUENCE [LARGE SCALE GENOMIC DNA]</scope>
    <source>
        <strain evidence="8 9">NBRC100155</strain>
    </source>
</reference>
<dbReference type="OrthoDB" id="434647at2759"/>
<feature type="compositionally biased region" description="Low complexity" evidence="7">
    <location>
        <begin position="334"/>
        <end position="343"/>
    </location>
</feature>
<evidence type="ECO:0000256" key="1">
    <source>
        <dbReference type="ARBA" id="ARBA00004141"/>
    </source>
</evidence>
<feature type="compositionally biased region" description="Polar residues" evidence="7">
    <location>
        <begin position="209"/>
        <end position="219"/>
    </location>
</feature>
<evidence type="ECO:0000256" key="7">
    <source>
        <dbReference type="SAM" id="MobiDB-lite"/>
    </source>
</evidence>
<keyword evidence="5 6" id="KW-0472">Membrane</keyword>
<evidence type="ECO:0000256" key="6">
    <source>
        <dbReference type="RuleBase" id="RU362006"/>
    </source>
</evidence>
<name>A0A5C3EJ73_9BASI</name>
<proteinExistence type="inferred from homology"/>